<dbReference type="InterPro" id="IPR036649">
    <property type="entry name" value="Pyrophosphatase_sf"/>
</dbReference>
<evidence type="ECO:0000256" key="2">
    <source>
        <dbReference type="ARBA" id="ARBA00012146"/>
    </source>
</evidence>
<dbReference type="InterPro" id="IPR008162">
    <property type="entry name" value="Pyrophosphatase"/>
</dbReference>
<accession>A0ABW7TW92</accession>
<evidence type="ECO:0000256" key="4">
    <source>
        <dbReference type="ARBA" id="ARBA00022801"/>
    </source>
</evidence>
<dbReference type="EC" id="3.6.1.1" evidence="2"/>
<evidence type="ECO:0000256" key="3">
    <source>
        <dbReference type="ARBA" id="ARBA00022723"/>
    </source>
</evidence>
<dbReference type="SUPFAM" id="SSF50324">
    <property type="entry name" value="Inorganic pyrophosphatase"/>
    <property type="match status" value="1"/>
</dbReference>
<evidence type="ECO:0000256" key="1">
    <source>
        <dbReference type="ARBA" id="ARBA00001946"/>
    </source>
</evidence>
<proteinExistence type="predicted"/>
<evidence type="ECO:0000313" key="6">
    <source>
        <dbReference type="EMBL" id="MFI1465299.1"/>
    </source>
</evidence>
<protein>
    <recommendedName>
        <fullName evidence="2">inorganic diphosphatase</fullName>
        <ecNumber evidence="2">3.6.1.1</ecNumber>
    </recommendedName>
</protein>
<keyword evidence="3" id="KW-0479">Metal-binding</keyword>
<dbReference type="Pfam" id="PF00719">
    <property type="entry name" value="Pyrophosphatase"/>
    <property type="match status" value="1"/>
</dbReference>
<keyword evidence="4" id="KW-0378">Hydrolase</keyword>
<name>A0ABW7TW92_9NOCA</name>
<gene>
    <name evidence="6" type="ORF">ACH4WX_31695</name>
</gene>
<sequence length="132" mass="14430">MTSPGPIEESESLRLARPFLGRTADLIIDRPYGSRHPTCGFLYLANYGYVPGTLAPDGEELDAYYLGSSEPMISAQGTCIAIVHRLHDDDDKLVVVPNPDRTLDDAAIAAAVEFQETAGHYVIIRHCPCRCP</sequence>
<evidence type="ECO:0000313" key="7">
    <source>
        <dbReference type="Proteomes" id="UP001611263"/>
    </source>
</evidence>
<dbReference type="GeneID" id="93507645"/>
<keyword evidence="5" id="KW-0460">Magnesium</keyword>
<evidence type="ECO:0000256" key="5">
    <source>
        <dbReference type="ARBA" id="ARBA00022842"/>
    </source>
</evidence>
<dbReference type="Proteomes" id="UP001611263">
    <property type="component" value="Unassembled WGS sequence"/>
</dbReference>
<keyword evidence="7" id="KW-1185">Reference proteome</keyword>
<organism evidence="6 7">
    <name type="scientific">Nocardia carnea</name>
    <dbReference type="NCBI Taxonomy" id="37328"/>
    <lineage>
        <taxon>Bacteria</taxon>
        <taxon>Bacillati</taxon>
        <taxon>Actinomycetota</taxon>
        <taxon>Actinomycetes</taxon>
        <taxon>Mycobacteriales</taxon>
        <taxon>Nocardiaceae</taxon>
        <taxon>Nocardia</taxon>
    </lineage>
</organism>
<comment type="cofactor">
    <cofactor evidence="1">
        <name>Mg(2+)</name>
        <dbReference type="ChEBI" id="CHEBI:18420"/>
    </cofactor>
</comment>
<dbReference type="RefSeq" id="WP_051158063.1">
    <property type="nucleotide sequence ID" value="NZ_JBIRUQ010000015.1"/>
</dbReference>
<reference evidence="6 7" key="1">
    <citation type="submission" date="2024-10" db="EMBL/GenBank/DDBJ databases">
        <title>The Natural Products Discovery Center: Release of the First 8490 Sequenced Strains for Exploring Actinobacteria Biosynthetic Diversity.</title>
        <authorList>
            <person name="Kalkreuter E."/>
            <person name="Kautsar S.A."/>
            <person name="Yang D."/>
            <person name="Bader C.D."/>
            <person name="Teijaro C.N."/>
            <person name="Fluegel L."/>
            <person name="Davis C.M."/>
            <person name="Simpson J.R."/>
            <person name="Lauterbach L."/>
            <person name="Steele A.D."/>
            <person name="Gui C."/>
            <person name="Meng S."/>
            <person name="Li G."/>
            <person name="Viehrig K."/>
            <person name="Ye F."/>
            <person name="Su P."/>
            <person name="Kiefer A.F."/>
            <person name="Nichols A."/>
            <person name="Cepeda A.J."/>
            <person name="Yan W."/>
            <person name="Fan B."/>
            <person name="Jiang Y."/>
            <person name="Adhikari A."/>
            <person name="Zheng C.-J."/>
            <person name="Schuster L."/>
            <person name="Cowan T.M."/>
            <person name="Smanski M.J."/>
            <person name="Chevrette M.G."/>
            <person name="De Carvalho L.P.S."/>
            <person name="Shen B."/>
        </authorList>
    </citation>
    <scope>NUCLEOTIDE SEQUENCE [LARGE SCALE GENOMIC DNA]</scope>
    <source>
        <strain evidence="6 7">NPDC020568</strain>
    </source>
</reference>
<comment type="caution">
    <text evidence="6">The sequence shown here is derived from an EMBL/GenBank/DDBJ whole genome shotgun (WGS) entry which is preliminary data.</text>
</comment>
<dbReference type="Gene3D" id="3.90.80.10">
    <property type="entry name" value="Inorganic pyrophosphatase"/>
    <property type="match status" value="1"/>
</dbReference>
<dbReference type="EMBL" id="JBIRUQ010000015">
    <property type="protein sequence ID" value="MFI1465299.1"/>
    <property type="molecule type" value="Genomic_DNA"/>
</dbReference>